<evidence type="ECO:0000313" key="3">
    <source>
        <dbReference type="Proteomes" id="UP000789405"/>
    </source>
</evidence>
<feature type="compositionally biased region" description="Basic and acidic residues" evidence="1">
    <location>
        <begin position="64"/>
        <end position="77"/>
    </location>
</feature>
<comment type="caution">
    <text evidence="2">The sequence shown here is derived from an EMBL/GenBank/DDBJ whole genome shotgun (WGS) entry which is preliminary data.</text>
</comment>
<reference evidence="2" key="1">
    <citation type="submission" date="2021-06" db="EMBL/GenBank/DDBJ databases">
        <authorList>
            <person name="Kallberg Y."/>
            <person name="Tangrot J."/>
            <person name="Rosling A."/>
        </authorList>
    </citation>
    <scope>NUCLEOTIDE SEQUENCE</scope>
    <source>
        <strain evidence="2">MA453B</strain>
    </source>
</reference>
<dbReference type="OrthoDB" id="2435299at2759"/>
<sequence length="341" mass="39146">MKRCRLDTRSASKKVQNHNKNQQAASSIASSTTKKPRKSNQKQLNDNTQLPDKSSLRHNQNEPLSKRNDNYESDHVNTHATSPLRSPKNDVIITSLASSPNHRSDDDILPLSVSSPARETDNVITPLQISPIDNMPPNRPSQFQIVKNEFEIALWLAYYKRILDLAINIRNGMVTRVENEEPDEPPTSTLTHEPVSRLPEINQHIKFQLQEECKALFLRTRNNSFVLYEEIVTQVCKIAKTDERLGSLIRDVGGWYNMYRYKFHSSVVKLAHEFKSIYESVDEPYDELEEFVNDDVCKQTLNMHLKATDLTKLKKGSPIFTKLVLFVHEVIKAVLVAKKKK</sequence>
<feature type="compositionally biased region" description="Polar residues" evidence="1">
    <location>
        <begin position="41"/>
        <end position="63"/>
    </location>
</feature>
<evidence type="ECO:0000313" key="2">
    <source>
        <dbReference type="EMBL" id="CAG8735276.1"/>
    </source>
</evidence>
<feature type="compositionally biased region" description="Basic and acidic residues" evidence="1">
    <location>
        <begin position="1"/>
        <end position="10"/>
    </location>
</feature>
<evidence type="ECO:0000256" key="1">
    <source>
        <dbReference type="SAM" id="MobiDB-lite"/>
    </source>
</evidence>
<organism evidence="2 3">
    <name type="scientific">Dentiscutata erythropus</name>
    <dbReference type="NCBI Taxonomy" id="1348616"/>
    <lineage>
        <taxon>Eukaryota</taxon>
        <taxon>Fungi</taxon>
        <taxon>Fungi incertae sedis</taxon>
        <taxon>Mucoromycota</taxon>
        <taxon>Glomeromycotina</taxon>
        <taxon>Glomeromycetes</taxon>
        <taxon>Diversisporales</taxon>
        <taxon>Gigasporaceae</taxon>
        <taxon>Dentiscutata</taxon>
    </lineage>
</organism>
<dbReference type="Proteomes" id="UP000789405">
    <property type="component" value="Unassembled WGS sequence"/>
</dbReference>
<feature type="region of interest" description="Disordered" evidence="1">
    <location>
        <begin position="1"/>
        <end position="90"/>
    </location>
</feature>
<protein>
    <submittedName>
        <fullName evidence="2">21320_t:CDS:1</fullName>
    </submittedName>
</protein>
<proteinExistence type="predicted"/>
<dbReference type="AlphaFoldDB" id="A0A9N9NIM5"/>
<accession>A0A9N9NIM5</accession>
<gene>
    <name evidence="2" type="ORF">DERYTH_LOCUS15488</name>
</gene>
<dbReference type="EMBL" id="CAJVPY010012607">
    <property type="protein sequence ID" value="CAG8735276.1"/>
    <property type="molecule type" value="Genomic_DNA"/>
</dbReference>
<name>A0A9N9NIM5_9GLOM</name>
<keyword evidence="3" id="KW-1185">Reference proteome</keyword>